<protein>
    <submittedName>
        <fullName evidence="1">Uncharacterized protein</fullName>
    </submittedName>
</protein>
<name>A0ABR2RAN8_9ROSI</name>
<reference evidence="1 2" key="1">
    <citation type="journal article" date="2024" name="G3 (Bethesda)">
        <title>Genome assembly of Hibiscus sabdariffa L. provides insights into metabolisms of medicinal natural products.</title>
        <authorList>
            <person name="Kim T."/>
        </authorList>
    </citation>
    <scope>NUCLEOTIDE SEQUENCE [LARGE SCALE GENOMIC DNA]</scope>
    <source>
        <strain evidence="1">TK-2024</strain>
        <tissue evidence="1">Old leaves</tissue>
    </source>
</reference>
<dbReference type="Proteomes" id="UP001396334">
    <property type="component" value="Unassembled WGS sequence"/>
</dbReference>
<sequence>MGGAVKVLHVGGDENGDLNGEFVKVGMKVMGFRGGLCVWLVCVNGKELVLREPNSTLQSGWQLWWRLAVTATRCSGRAWSAVAGTGLASMVGW</sequence>
<dbReference type="EMBL" id="JBBPBN010000024">
    <property type="protein sequence ID" value="KAK9010018.1"/>
    <property type="molecule type" value="Genomic_DNA"/>
</dbReference>
<proteinExistence type="predicted"/>
<gene>
    <name evidence="1" type="ORF">V6N11_036536</name>
</gene>
<keyword evidence="2" id="KW-1185">Reference proteome</keyword>
<accession>A0ABR2RAN8</accession>
<comment type="caution">
    <text evidence="1">The sequence shown here is derived from an EMBL/GenBank/DDBJ whole genome shotgun (WGS) entry which is preliminary data.</text>
</comment>
<organism evidence="1 2">
    <name type="scientific">Hibiscus sabdariffa</name>
    <name type="common">roselle</name>
    <dbReference type="NCBI Taxonomy" id="183260"/>
    <lineage>
        <taxon>Eukaryota</taxon>
        <taxon>Viridiplantae</taxon>
        <taxon>Streptophyta</taxon>
        <taxon>Embryophyta</taxon>
        <taxon>Tracheophyta</taxon>
        <taxon>Spermatophyta</taxon>
        <taxon>Magnoliopsida</taxon>
        <taxon>eudicotyledons</taxon>
        <taxon>Gunneridae</taxon>
        <taxon>Pentapetalae</taxon>
        <taxon>rosids</taxon>
        <taxon>malvids</taxon>
        <taxon>Malvales</taxon>
        <taxon>Malvaceae</taxon>
        <taxon>Malvoideae</taxon>
        <taxon>Hibiscus</taxon>
    </lineage>
</organism>
<evidence type="ECO:0000313" key="1">
    <source>
        <dbReference type="EMBL" id="KAK9010018.1"/>
    </source>
</evidence>
<evidence type="ECO:0000313" key="2">
    <source>
        <dbReference type="Proteomes" id="UP001396334"/>
    </source>
</evidence>